<dbReference type="PROSITE" id="PS50023">
    <property type="entry name" value="LIM_DOMAIN_2"/>
    <property type="match status" value="1"/>
</dbReference>
<feature type="region of interest" description="Disordered" evidence="5">
    <location>
        <begin position="274"/>
        <end position="302"/>
    </location>
</feature>
<evidence type="ECO:0000256" key="3">
    <source>
        <dbReference type="ARBA" id="ARBA00023038"/>
    </source>
</evidence>
<keyword evidence="1 4" id="KW-0479">Metal-binding</keyword>
<dbReference type="InterPro" id="IPR052621">
    <property type="entry name" value="Cell_Prolif/Cornif_Regul"/>
</dbReference>
<evidence type="ECO:0000256" key="2">
    <source>
        <dbReference type="ARBA" id="ARBA00022833"/>
    </source>
</evidence>
<dbReference type="RefSeq" id="XP_054871181.1">
    <property type="nucleotide sequence ID" value="XM_055015206.1"/>
</dbReference>
<dbReference type="CDD" id="cd08368">
    <property type="entry name" value="LIM"/>
    <property type="match status" value="1"/>
</dbReference>
<dbReference type="InterPro" id="IPR001781">
    <property type="entry name" value="Znf_LIM"/>
</dbReference>
<evidence type="ECO:0000256" key="5">
    <source>
        <dbReference type="SAM" id="MobiDB-lite"/>
    </source>
</evidence>
<accession>A0AAQ5ZW68</accession>
<protein>
    <recommendedName>
        <fullName evidence="6">LIM zinc-binding domain-containing protein</fullName>
    </recommendedName>
</protein>
<feature type="region of interest" description="Disordered" evidence="5">
    <location>
        <begin position="318"/>
        <end position="442"/>
    </location>
</feature>
<dbReference type="Proteomes" id="UP001501940">
    <property type="component" value="Chromosome 11"/>
</dbReference>
<dbReference type="PANTHER" id="PTHR15468:SF12">
    <property type="match status" value="1"/>
</dbReference>
<feature type="compositionally biased region" description="Polar residues" evidence="5">
    <location>
        <begin position="188"/>
        <end position="213"/>
    </location>
</feature>
<feature type="compositionally biased region" description="Low complexity" evidence="5">
    <location>
        <begin position="395"/>
        <end position="432"/>
    </location>
</feature>
<reference evidence="7" key="3">
    <citation type="submission" date="2025-09" db="UniProtKB">
        <authorList>
            <consortium name="Ensembl"/>
        </authorList>
    </citation>
    <scope>IDENTIFICATION</scope>
</reference>
<dbReference type="AlphaFoldDB" id="A0AAQ5ZW68"/>
<evidence type="ECO:0000256" key="4">
    <source>
        <dbReference type="PROSITE-ProRule" id="PRU00125"/>
    </source>
</evidence>
<organism evidence="7 8">
    <name type="scientific">Amphiprion ocellaris</name>
    <name type="common">Clown anemonefish</name>
    <dbReference type="NCBI Taxonomy" id="80972"/>
    <lineage>
        <taxon>Eukaryota</taxon>
        <taxon>Metazoa</taxon>
        <taxon>Chordata</taxon>
        <taxon>Craniata</taxon>
        <taxon>Vertebrata</taxon>
        <taxon>Euteleostomi</taxon>
        <taxon>Actinopterygii</taxon>
        <taxon>Neopterygii</taxon>
        <taxon>Teleostei</taxon>
        <taxon>Neoteleostei</taxon>
        <taxon>Acanthomorphata</taxon>
        <taxon>Ovalentaria</taxon>
        <taxon>Pomacentridae</taxon>
        <taxon>Amphiprion</taxon>
    </lineage>
</organism>
<evidence type="ECO:0000256" key="1">
    <source>
        <dbReference type="ARBA" id="ARBA00022723"/>
    </source>
</evidence>
<feature type="compositionally biased region" description="Low complexity" evidence="5">
    <location>
        <begin position="74"/>
        <end position="83"/>
    </location>
</feature>
<proteinExistence type="predicted"/>
<evidence type="ECO:0000313" key="8">
    <source>
        <dbReference type="Proteomes" id="UP001501940"/>
    </source>
</evidence>
<reference evidence="7 8" key="1">
    <citation type="submission" date="2022-01" db="EMBL/GenBank/DDBJ databases">
        <title>A chromosome-scale genome assembly of the false clownfish, Amphiprion ocellaris.</title>
        <authorList>
            <person name="Ryu T."/>
        </authorList>
    </citation>
    <scope>NUCLEOTIDE SEQUENCE [LARGE SCALE GENOMIC DNA]</scope>
</reference>
<gene>
    <name evidence="7" type="primary">SCEL</name>
</gene>
<dbReference type="Ensembl" id="ENSAOCT00000057971.1">
    <property type="protein sequence ID" value="ENSAOCP00000068791.1"/>
    <property type="gene ID" value="ENSAOCG00000027948.1"/>
</dbReference>
<feature type="domain" description="LIM zinc-binding" evidence="6">
    <location>
        <begin position="464"/>
        <end position="530"/>
    </location>
</feature>
<keyword evidence="8" id="KW-1185">Reference proteome</keyword>
<feature type="compositionally biased region" description="Polar residues" evidence="5">
    <location>
        <begin position="319"/>
        <end position="332"/>
    </location>
</feature>
<dbReference type="PANTHER" id="PTHR15468">
    <property type="entry name" value="ZNF185"/>
    <property type="match status" value="1"/>
</dbReference>
<dbReference type="RefSeq" id="XP_054871180.1">
    <property type="nucleotide sequence ID" value="XM_055015205.1"/>
</dbReference>
<dbReference type="Gene3D" id="2.10.110.10">
    <property type="entry name" value="Cysteine Rich Protein"/>
    <property type="match status" value="1"/>
</dbReference>
<dbReference type="SMART" id="SM00132">
    <property type="entry name" value="LIM"/>
    <property type="match status" value="1"/>
</dbReference>
<keyword evidence="3 4" id="KW-0440">LIM domain</keyword>
<dbReference type="GeneTree" id="ENSGT00530000063872"/>
<name>A0AAQ5ZW68_AMPOC</name>
<dbReference type="GeneID" id="111568457"/>
<feature type="compositionally biased region" description="Polar residues" evidence="5">
    <location>
        <begin position="1"/>
        <end position="18"/>
    </location>
</feature>
<feature type="compositionally biased region" description="Low complexity" evidence="5">
    <location>
        <begin position="100"/>
        <end position="135"/>
    </location>
</feature>
<feature type="compositionally biased region" description="Low complexity" evidence="5">
    <location>
        <begin position="142"/>
        <end position="174"/>
    </location>
</feature>
<feature type="compositionally biased region" description="Low complexity" evidence="5">
    <location>
        <begin position="348"/>
        <end position="367"/>
    </location>
</feature>
<dbReference type="GO" id="GO:0046872">
    <property type="term" value="F:metal ion binding"/>
    <property type="evidence" value="ECO:0007669"/>
    <property type="project" value="UniProtKB-KW"/>
</dbReference>
<feature type="region of interest" description="Disordered" evidence="5">
    <location>
        <begin position="1"/>
        <end position="216"/>
    </location>
</feature>
<feature type="compositionally biased region" description="Polar residues" evidence="5">
    <location>
        <begin position="372"/>
        <end position="387"/>
    </location>
</feature>
<evidence type="ECO:0000313" key="7">
    <source>
        <dbReference type="Ensembl" id="ENSAOCP00000068791.1"/>
    </source>
</evidence>
<evidence type="ECO:0000259" key="6">
    <source>
        <dbReference type="PROSITE" id="PS50023"/>
    </source>
</evidence>
<feature type="compositionally biased region" description="Low complexity" evidence="5">
    <location>
        <begin position="281"/>
        <end position="290"/>
    </location>
</feature>
<reference evidence="7" key="2">
    <citation type="submission" date="2025-08" db="UniProtKB">
        <authorList>
            <consortium name="Ensembl"/>
        </authorList>
    </citation>
    <scope>IDENTIFICATION</scope>
</reference>
<keyword evidence="2 4" id="KW-0862">Zinc</keyword>
<dbReference type="PROSITE" id="PS00478">
    <property type="entry name" value="LIM_DOMAIN_1"/>
    <property type="match status" value="1"/>
</dbReference>
<sequence length="533" mass="58911">MSRYTPQIRKSTSPSQAIEDTKKRTSLLKDSSWIRKNDDEDEAVDRDPNFGKSILGRYKSNESLTSQEPEETKSTSTRTSTTSVQALTKRFGGSHDDLKSSSTLPSSKTTSSYTKSTYSTLKPDSPTTTTTSKTTIIKEPKTSTTTTTVTKDGKTTETTTTTTTQSVRSSVTKSPTKTETFTERVKSSSKGPQYTSYSPTRTTQVTEKTVSSTKEPEDKLFDTLIPSSVKEEYSPKDSKTTVTTTETVIMKSSSDTKAEKDLFDSLLPKSVKDDVKESKTTETVTVKTSSDGNGIKTTTTTRTASTAEDDLYDTLLPKSITSGLSSPVSSSITRREVVTVESSRGGESPTLTSPTSTRRSITSYSSYDDLPSTRTTSYSVSTKPSDNYSSERKSYSYSRPDSSYEYTSITSPSSYTSITSPTTYTTTSYRTSSRSDENLSDPIYSKSSTRNVYASSERIVHEKDLCTVCRKPFTGDAKMVLDDMKINCHASCFKCDVCNSTLGNLKAGDSMWIYKRMVHCENCFDTTREKWRR</sequence>